<evidence type="ECO:0000313" key="2">
    <source>
        <dbReference type="EMBL" id="OCT93798.1"/>
    </source>
</evidence>
<keyword evidence="1" id="KW-1133">Transmembrane helix</keyword>
<name>A0A974HXH1_XENLA</name>
<organism evidence="2 3">
    <name type="scientific">Xenopus laevis</name>
    <name type="common">African clawed frog</name>
    <dbReference type="NCBI Taxonomy" id="8355"/>
    <lineage>
        <taxon>Eukaryota</taxon>
        <taxon>Metazoa</taxon>
        <taxon>Chordata</taxon>
        <taxon>Craniata</taxon>
        <taxon>Vertebrata</taxon>
        <taxon>Euteleostomi</taxon>
        <taxon>Amphibia</taxon>
        <taxon>Batrachia</taxon>
        <taxon>Anura</taxon>
        <taxon>Pipoidea</taxon>
        <taxon>Pipidae</taxon>
        <taxon>Xenopodinae</taxon>
        <taxon>Xenopus</taxon>
        <taxon>Xenopus</taxon>
    </lineage>
</organism>
<keyword evidence="1" id="KW-0472">Membrane</keyword>
<evidence type="ECO:0000313" key="3">
    <source>
        <dbReference type="Proteomes" id="UP000694892"/>
    </source>
</evidence>
<evidence type="ECO:0000256" key="1">
    <source>
        <dbReference type="SAM" id="Phobius"/>
    </source>
</evidence>
<proteinExistence type="predicted"/>
<keyword evidence="1" id="KW-0812">Transmembrane</keyword>
<sequence>MENYTTSNPGLISSSLNSTTLESPSAVTWRSEEFDAAWYIVSMVGFFGFIMFSVLIINMLNPVEDDAHHLKYEEQLKKNLSSKNAQKVSMFYVNTAALLPNRTAGNKELMSNTDNRQNYLEVNPGQGEDLGLTVSTRL</sequence>
<dbReference type="Proteomes" id="UP000694892">
    <property type="component" value="Chromosome 2L"/>
</dbReference>
<reference evidence="3" key="1">
    <citation type="journal article" date="2016" name="Nature">
        <title>Genome evolution in the allotetraploid frog Xenopus laevis.</title>
        <authorList>
            <person name="Session A.M."/>
            <person name="Uno Y."/>
            <person name="Kwon T."/>
            <person name="Chapman J.A."/>
            <person name="Toyoda A."/>
            <person name="Takahashi S."/>
            <person name="Fukui A."/>
            <person name="Hikosaka A."/>
            <person name="Suzuki A."/>
            <person name="Kondo M."/>
            <person name="van Heeringen S.J."/>
            <person name="Quigley I."/>
            <person name="Heinz S."/>
            <person name="Ogino H."/>
            <person name="Ochi H."/>
            <person name="Hellsten U."/>
            <person name="Lyons J.B."/>
            <person name="Simakov O."/>
            <person name="Putnam N."/>
            <person name="Stites J."/>
            <person name="Kuroki Y."/>
            <person name="Tanaka T."/>
            <person name="Michiue T."/>
            <person name="Watanabe M."/>
            <person name="Bogdanovic O."/>
            <person name="Lister R."/>
            <person name="Georgiou G."/>
            <person name="Paranjpe S.S."/>
            <person name="van Kruijsbergen I."/>
            <person name="Shu S."/>
            <person name="Carlson J."/>
            <person name="Kinoshita T."/>
            <person name="Ohta Y."/>
            <person name="Mawaribuchi S."/>
            <person name="Jenkins J."/>
            <person name="Grimwood J."/>
            <person name="Schmutz J."/>
            <person name="Mitros T."/>
            <person name="Mozaffari S.V."/>
            <person name="Suzuki Y."/>
            <person name="Haramoto Y."/>
            <person name="Yamamoto T.S."/>
            <person name="Takagi C."/>
            <person name="Heald R."/>
            <person name="Miller K."/>
            <person name="Haudenschild C."/>
            <person name="Kitzman J."/>
            <person name="Nakayama T."/>
            <person name="Izutsu Y."/>
            <person name="Robert J."/>
            <person name="Fortriede J."/>
            <person name="Burns K."/>
            <person name="Lotay V."/>
            <person name="Karimi K."/>
            <person name="Yasuoka Y."/>
            <person name="Dichmann D.S."/>
            <person name="Flajnik M.F."/>
            <person name="Houston D.W."/>
            <person name="Shendure J."/>
            <person name="DuPasquier L."/>
            <person name="Vize P.D."/>
            <person name="Zorn A.M."/>
            <person name="Ito M."/>
            <person name="Marcotte E.M."/>
            <person name="Wallingford J.B."/>
            <person name="Ito Y."/>
            <person name="Asashima M."/>
            <person name="Ueno N."/>
            <person name="Matsuda Y."/>
            <person name="Veenstra G.J."/>
            <person name="Fujiyama A."/>
            <person name="Harland R.M."/>
            <person name="Taira M."/>
            <person name="Rokhsar D.S."/>
        </authorList>
    </citation>
    <scope>NUCLEOTIDE SEQUENCE [LARGE SCALE GENOMIC DNA]</scope>
    <source>
        <strain evidence="3">J</strain>
    </source>
</reference>
<accession>A0A974HXH1</accession>
<protein>
    <submittedName>
        <fullName evidence="2">Uncharacterized protein</fullName>
    </submittedName>
</protein>
<feature type="transmembrane region" description="Helical" evidence="1">
    <location>
        <begin position="36"/>
        <end position="60"/>
    </location>
</feature>
<dbReference type="EMBL" id="CM004468">
    <property type="protein sequence ID" value="OCT93798.1"/>
    <property type="molecule type" value="Genomic_DNA"/>
</dbReference>
<gene>
    <name evidence="2" type="ORF">XELAEV_18011469mg</name>
</gene>
<dbReference type="AlphaFoldDB" id="A0A974HXH1"/>